<evidence type="ECO:0000256" key="1">
    <source>
        <dbReference type="SAM" id="MobiDB-lite"/>
    </source>
</evidence>
<keyword evidence="2" id="KW-1133">Transmembrane helix</keyword>
<reference evidence="4" key="1">
    <citation type="journal article" date="2019" name="Int. J. Syst. Evol. Microbiol.">
        <title>The Global Catalogue of Microorganisms (GCM) 10K type strain sequencing project: providing services to taxonomists for standard genome sequencing and annotation.</title>
        <authorList>
            <consortium name="The Broad Institute Genomics Platform"/>
            <consortium name="The Broad Institute Genome Sequencing Center for Infectious Disease"/>
            <person name="Wu L."/>
            <person name="Ma J."/>
        </authorList>
    </citation>
    <scope>NUCLEOTIDE SEQUENCE [LARGE SCALE GENOMIC DNA]</scope>
    <source>
        <strain evidence="4">JCM 9377</strain>
    </source>
</reference>
<dbReference type="Pfam" id="PF10935">
    <property type="entry name" value="DUF2637"/>
    <property type="match status" value="1"/>
</dbReference>
<feature type="transmembrane region" description="Helical" evidence="2">
    <location>
        <begin position="109"/>
        <end position="131"/>
    </location>
</feature>
<feature type="compositionally biased region" description="Acidic residues" evidence="1">
    <location>
        <begin position="181"/>
        <end position="191"/>
    </location>
</feature>
<dbReference type="EMBL" id="BAAAUV010000034">
    <property type="protein sequence ID" value="GAA3238247.1"/>
    <property type="molecule type" value="Genomic_DNA"/>
</dbReference>
<evidence type="ECO:0000313" key="4">
    <source>
        <dbReference type="Proteomes" id="UP001501237"/>
    </source>
</evidence>
<feature type="region of interest" description="Disordered" evidence="1">
    <location>
        <begin position="140"/>
        <end position="218"/>
    </location>
</feature>
<keyword evidence="2" id="KW-0812">Transmembrane</keyword>
<gene>
    <name evidence="3" type="ORF">GCM10010468_73710</name>
</gene>
<dbReference type="InterPro" id="IPR021235">
    <property type="entry name" value="DUF2637"/>
</dbReference>
<feature type="transmembrane region" description="Helical" evidence="2">
    <location>
        <begin position="12"/>
        <end position="33"/>
    </location>
</feature>
<feature type="transmembrane region" description="Helical" evidence="2">
    <location>
        <begin position="85"/>
        <end position="103"/>
    </location>
</feature>
<evidence type="ECO:0008006" key="5">
    <source>
        <dbReference type="Google" id="ProtNLM"/>
    </source>
</evidence>
<organism evidence="3 4">
    <name type="scientific">Actinocorallia longicatena</name>
    <dbReference type="NCBI Taxonomy" id="111803"/>
    <lineage>
        <taxon>Bacteria</taxon>
        <taxon>Bacillati</taxon>
        <taxon>Actinomycetota</taxon>
        <taxon>Actinomycetes</taxon>
        <taxon>Streptosporangiales</taxon>
        <taxon>Thermomonosporaceae</taxon>
        <taxon>Actinocorallia</taxon>
    </lineage>
</organism>
<name>A0ABP6QM16_9ACTN</name>
<keyword evidence="4" id="KW-1185">Reference proteome</keyword>
<dbReference type="Proteomes" id="UP001501237">
    <property type="component" value="Unassembled WGS sequence"/>
</dbReference>
<feature type="transmembrane region" description="Helical" evidence="2">
    <location>
        <begin position="53"/>
        <end position="73"/>
    </location>
</feature>
<evidence type="ECO:0000256" key="2">
    <source>
        <dbReference type="SAM" id="Phobius"/>
    </source>
</evidence>
<comment type="caution">
    <text evidence="3">The sequence shown here is derived from an EMBL/GenBank/DDBJ whole genome shotgun (WGS) entry which is preliminary data.</text>
</comment>
<accession>A0ABP6QM16</accession>
<protein>
    <recommendedName>
        <fullName evidence="5">DUF2637 domain-containing protein</fullName>
    </recommendedName>
</protein>
<evidence type="ECO:0000313" key="3">
    <source>
        <dbReference type="EMBL" id="GAA3238247.1"/>
    </source>
</evidence>
<keyword evidence="2" id="KW-0472">Membrane</keyword>
<proteinExistence type="predicted"/>
<sequence length="311" mass="32701">MSSGGRSWGDRAIRVSMTVTVVAVAVVAGWVSYWHAVEVVRRYGAEQDPAIHLIPLTIDGMIYASSMAMLWSARYDLKTGWLSRTALVAGIAATLAANVLQGMEHGPLAAAIAAWPAIALVISYELTMWVVRAGRALTDTPSLETDQTPDEARTGPAVPGPSVSRPPVPGPSAIPSRAADELDEVGSDAAEDPDRSGSSGTANVADTVEDQSKERARVAQFQEQLAQARLLDAEHRASRGRPISAENLARAMKVGKTTALKLVKTIRTEGADLRGQAVVRPARDGGQPLALVGHDAGQGVAHAGQGLEVVR</sequence>